<reference evidence="1" key="1">
    <citation type="submission" date="2020-05" db="EMBL/GenBank/DDBJ databases">
        <authorList>
            <person name="Chiriac C."/>
            <person name="Salcher M."/>
            <person name="Ghai R."/>
            <person name="Kavagutti S V."/>
        </authorList>
    </citation>
    <scope>NUCLEOTIDE SEQUENCE</scope>
</reference>
<proteinExistence type="predicted"/>
<name>A0A6J6W591_9ZZZZ</name>
<gene>
    <name evidence="1" type="ORF">UFOPK2958_00345</name>
</gene>
<protein>
    <submittedName>
        <fullName evidence="1">Unannotated protein</fullName>
    </submittedName>
</protein>
<sequence>MLASSFLTAIPHASAATVPEPGVTGCDVLVTTLPGHNCLLPWPNDAFTKKAATATGRQLNIPKTLTPANVGGTHVNTTYQNQNSGFSPGSEIIIHVPNISLANSGIALSTNIGASLSDSSPIVIYDTVSKKRIPYFAELDAQNSDPATQLLLIHPAINLTEGHRIDVVLRNLKDTSNNPISQLAGEAAARAGTLSNKARGAHLKWIVTNDLTPLKNANRSAFDLSKLYASWDFTVIAAGGNLKKLSAANMADPALTMREQAYKLIGKTAPSFRVARSNDNGTVYEVDGSFQVPTFLKTCPTTQTAEYQSTNTSQCGAMNVDKNGLPVLVASTRNATTGVWGNQIWANFRCVMPSTISSSGPAAPTVYGHGLLGSAGEVVGGSFAKGVEANMMGCATDWSGMSSADALLVAGTLGDMSYFHTLSDHMLQGMLNFQFLARLINSTQGFGTNAAFKSGNAVRFQVGKCQYMGYSQGGIMGGAVSAISNEWTRVVLGVPGENYGGLLLNRSVDWNEFSAFYNPAYPNATDQQLGLQLVQLLWDRGENDGYAQHITTSPYGGTKAKQVFIIENYGDHQVTNVSTEVFARTIGATRHSPTFDTNSFGSPRSNVPTEVQWGIPNHTYSPTKQVKALDELWDYGTPTPPTVNLAPDSNAYGNDPHGYGRRTPGLIDQIRSFQVTGLIADICLSGSTRTACVGVPGS</sequence>
<dbReference type="EMBL" id="CAFAAB010000024">
    <property type="protein sequence ID" value="CAB4778273.1"/>
    <property type="molecule type" value="Genomic_DNA"/>
</dbReference>
<evidence type="ECO:0000313" key="1">
    <source>
        <dbReference type="EMBL" id="CAB4778273.1"/>
    </source>
</evidence>
<accession>A0A6J6W591</accession>
<organism evidence="1">
    <name type="scientific">freshwater metagenome</name>
    <dbReference type="NCBI Taxonomy" id="449393"/>
    <lineage>
        <taxon>unclassified sequences</taxon>
        <taxon>metagenomes</taxon>
        <taxon>ecological metagenomes</taxon>
    </lineage>
</organism>
<dbReference type="AlphaFoldDB" id="A0A6J6W591"/>